<dbReference type="KEGG" id="vg:26101526"/>
<comment type="subunit">
    <text evidence="4">Homomultimer; disulfide-linked. The virus capsid is composed of 72 icosahedral units, each one composed of five disulfide-linked copies of VP1. Interacts with minor capsid proteins VP2 and VP3.</text>
</comment>
<feature type="compositionally biased region" description="Basic residues" evidence="17">
    <location>
        <begin position="1"/>
        <end position="10"/>
    </location>
</feature>
<evidence type="ECO:0000256" key="14">
    <source>
        <dbReference type="ARBA" id="ARBA00022921"/>
    </source>
</evidence>
<evidence type="ECO:0000256" key="4">
    <source>
        <dbReference type="ARBA" id="ARBA00011342"/>
    </source>
</evidence>
<evidence type="ECO:0000256" key="17">
    <source>
        <dbReference type="SAM" id="MobiDB-lite"/>
    </source>
</evidence>
<keyword evidence="8" id="KW-0945">Host-virus interaction</keyword>
<evidence type="ECO:0000256" key="3">
    <source>
        <dbReference type="ARBA" id="ARBA00006893"/>
    </source>
</evidence>
<name>J3TNZ2_9POLY</name>
<keyword evidence="19" id="KW-1185">Reference proteome</keyword>
<evidence type="ECO:0000313" key="18">
    <source>
        <dbReference type="EMBL" id="AFP94194.1"/>
    </source>
</evidence>
<keyword evidence="12" id="KW-0946">Virion</keyword>
<dbReference type="SUPFAM" id="SSF88648">
    <property type="entry name" value="Group I dsDNA viruses"/>
    <property type="match status" value="1"/>
</dbReference>
<dbReference type="EMBL" id="JQ958889">
    <property type="protein sequence ID" value="AFP94194.1"/>
    <property type="molecule type" value="Genomic_DNA"/>
</dbReference>
<sequence>MSSKKKRTRSSCKDPAGACKTPAPKRVCVKKTSVCCPAVSCVPKLIVKGGVEVLSVVAGDDAITEIELYLNPRMGVNAWDIETYSNWYTFSYDVYPKVTLLPENLPTYSVARVSLPILNEDITCDTLQMWEAVSVKTELVGAGTLTAMVHAKTLQPDHENGAGKSLVGPHYHMFAVGGEPLDLQGMVFDWLDRYPQGEGKPITIEAATGHKVTPRNQGLDPTAKAKLNKDGYYPVELWSPDPSRNENSRYFGSMTTGDNTPSTIQFTNTLTTVLLDENGIGPLCKGDGLFVSCADMIGLITKEISGKQAWHGLPRYFNIKLRKRWVKNPYPVTNPLSSLFNNLMPTVSGQPMEGKDSQVEEVRIYQGMEPVPGDPDVIRYIDKYGQNRTQLPSNDKPAAIPVPPPGSLTPTPGPSCHVTPFHHTFTGYDFGDGRVGFIKRFSAGAPPPSPPPPPPSTPPPSSPAPPSPSRSF</sequence>
<evidence type="ECO:0000256" key="11">
    <source>
        <dbReference type="ARBA" id="ARBA00022828"/>
    </source>
</evidence>
<evidence type="ECO:0000256" key="5">
    <source>
        <dbReference type="ARBA" id="ARBA00022553"/>
    </source>
</evidence>
<keyword evidence="14" id="KW-0426">Late protein</keyword>
<organism evidence="18 19">
    <name type="scientific">bat polyomavirus 4b</name>
    <dbReference type="NCBI Taxonomy" id="2758138"/>
    <lineage>
        <taxon>Viruses</taxon>
        <taxon>Monodnaviria</taxon>
        <taxon>Shotokuvirae</taxon>
        <taxon>Cossaviricota</taxon>
        <taxon>Papovaviricetes</taxon>
        <taxon>Sepolyvirales</taxon>
        <taxon>Polyomaviridae</taxon>
        <taxon>Alphapolyomavirus</taxon>
        <taxon>Alphapolyomavirus carolliae</taxon>
    </lineage>
</organism>
<evidence type="ECO:0000256" key="6">
    <source>
        <dbReference type="ARBA" id="ARBA00022561"/>
    </source>
</evidence>
<feature type="region of interest" description="Disordered" evidence="17">
    <location>
        <begin position="1"/>
        <end position="22"/>
    </location>
</feature>
<dbReference type="RefSeq" id="YP_009174991.1">
    <property type="nucleotide sequence ID" value="NC_028120.1"/>
</dbReference>
<protein>
    <submittedName>
        <fullName evidence="18">VP1 structural protein</fullName>
    </submittedName>
</protein>
<dbReference type="Proteomes" id="UP000105239">
    <property type="component" value="Segment"/>
</dbReference>
<feature type="compositionally biased region" description="Pro residues" evidence="17">
    <location>
        <begin position="445"/>
        <end position="472"/>
    </location>
</feature>
<dbReference type="GO" id="GO:0042025">
    <property type="term" value="C:host cell nucleus"/>
    <property type="evidence" value="ECO:0007669"/>
    <property type="project" value="UniProtKB-SubCell"/>
</dbReference>
<reference evidence="18 19" key="1">
    <citation type="journal article" date="2012" name="J. Gen. Virol.">
        <title>Novel polyomaviruses in South American bats and their relationship to other members of the family Polyomaviridae.</title>
        <authorList>
            <person name="Fagrouch Z."/>
            <person name="Sarwari R."/>
            <person name="Lavergne A."/>
            <person name="Delaval M."/>
            <person name="de Thoisy B."/>
            <person name="Lacoste V."/>
            <person name="Verschoor E.J."/>
        </authorList>
    </citation>
    <scope>NUCLEOTIDE SEQUENCE [LARGE SCALE GENOMIC DNA]</scope>
    <source>
        <strain evidence="18">C1109</strain>
    </source>
</reference>
<keyword evidence="10" id="KW-1161">Viral attachment to host cell</keyword>
<evidence type="ECO:0000313" key="19">
    <source>
        <dbReference type="Proteomes" id="UP000105239"/>
    </source>
</evidence>
<evidence type="ECO:0000256" key="12">
    <source>
        <dbReference type="ARBA" id="ARBA00022844"/>
    </source>
</evidence>
<dbReference type="GO" id="GO:0019062">
    <property type="term" value="P:virion attachment to host cell"/>
    <property type="evidence" value="ECO:0007669"/>
    <property type="project" value="UniProtKB-KW"/>
</dbReference>
<dbReference type="Gene3D" id="2.60.175.10">
    <property type="entry name" value="Capsid protein VP1,Polyomavirus"/>
    <property type="match status" value="1"/>
</dbReference>
<dbReference type="GO" id="GO:0005198">
    <property type="term" value="F:structural molecule activity"/>
    <property type="evidence" value="ECO:0007669"/>
    <property type="project" value="InterPro"/>
</dbReference>
<evidence type="ECO:0000256" key="16">
    <source>
        <dbReference type="ARBA" id="ARBA00023296"/>
    </source>
</evidence>
<accession>J3TNZ2</accession>
<dbReference type="Pfam" id="PF00718">
    <property type="entry name" value="Polyoma_coat"/>
    <property type="match status" value="1"/>
</dbReference>
<keyword evidence="9" id="KW-1162">Viral penetration into host cytoplasm</keyword>
<evidence type="ECO:0000256" key="7">
    <source>
        <dbReference type="ARBA" id="ARBA00022562"/>
    </source>
</evidence>
<keyword evidence="6" id="KW-0167">Capsid protein</keyword>
<evidence type="ECO:0000256" key="13">
    <source>
        <dbReference type="ARBA" id="ARBA00022890"/>
    </source>
</evidence>
<evidence type="ECO:0000256" key="2">
    <source>
        <dbReference type="ARBA" id="ARBA00004328"/>
    </source>
</evidence>
<dbReference type="InterPro" id="IPR011222">
    <property type="entry name" value="dsDNA_vir_gr_I_capsid"/>
</dbReference>
<feature type="compositionally biased region" description="Pro residues" evidence="17">
    <location>
        <begin position="400"/>
        <end position="412"/>
    </location>
</feature>
<keyword evidence="5" id="KW-0597">Phosphoprotein</keyword>
<evidence type="ECO:0000256" key="10">
    <source>
        <dbReference type="ARBA" id="ARBA00022804"/>
    </source>
</evidence>
<feature type="region of interest" description="Disordered" evidence="17">
    <location>
        <begin position="437"/>
        <end position="472"/>
    </location>
</feature>
<feature type="region of interest" description="Disordered" evidence="17">
    <location>
        <begin position="387"/>
        <end position="412"/>
    </location>
</feature>
<keyword evidence="7" id="KW-1048">Host nucleus</keyword>
<dbReference type="GO" id="GO:0075509">
    <property type="term" value="P:endocytosis involved in viral entry into host cell"/>
    <property type="evidence" value="ECO:0007669"/>
    <property type="project" value="UniProtKB-KW"/>
</dbReference>
<dbReference type="GeneID" id="26101526"/>
<comment type="subcellular location">
    <subcellularLocation>
        <location evidence="1">Host nucleus</location>
    </subcellularLocation>
    <subcellularLocation>
        <location evidence="2">Virion</location>
    </subcellularLocation>
</comment>
<keyword evidence="13" id="KW-1164">Virus endocytosis by host</keyword>
<keyword evidence="16" id="KW-1160">Virus entry into host cell</keyword>
<dbReference type="GO" id="GO:0039620">
    <property type="term" value="C:T=7 icosahedral viral capsid"/>
    <property type="evidence" value="ECO:0007669"/>
    <property type="project" value="UniProtKB-KW"/>
</dbReference>
<evidence type="ECO:0000256" key="15">
    <source>
        <dbReference type="ARBA" id="ARBA00023157"/>
    </source>
</evidence>
<evidence type="ECO:0000256" key="9">
    <source>
        <dbReference type="ARBA" id="ARBA00022595"/>
    </source>
</evidence>
<dbReference type="InterPro" id="IPR000662">
    <property type="entry name" value="Capsid_VP1_Polyomavir"/>
</dbReference>
<evidence type="ECO:0000256" key="1">
    <source>
        <dbReference type="ARBA" id="ARBA00004147"/>
    </source>
</evidence>
<evidence type="ECO:0000256" key="8">
    <source>
        <dbReference type="ARBA" id="ARBA00022581"/>
    </source>
</evidence>
<proteinExistence type="inferred from homology"/>
<gene>
    <name evidence="18" type="primary">VP1</name>
</gene>
<dbReference type="InterPro" id="IPR036931">
    <property type="entry name" value="Polyomavir_VP1_sf"/>
</dbReference>
<keyword evidence="15" id="KW-1015">Disulfide bond</keyword>
<keyword evidence="11" id="KW-1145">T=7 icosahedral capsid protein</keyword>
<comment type="similarity">
    <text evidence="3">Belongs to the polyomaviruses coat protein VP1 family.</text>
</comment>